<dbReference type="KEGG" id="ptaw:DW352_05520"/>
<keyword evidence="3" id="KW-1185">Reference proteome</keyword>
<gene>
    <name evidence="2" type="ORF">DW352_05520</name>
</gene>
<evidence type="ECO:0000313" key="3">
    <source>
        <dbReference type="Proteomes" id="UP000254889"/>
    </source>
</evidence>
<evidence type="ECO:0000313" key="2">
    <source>
        <dbReference type="EMBL" id="AXK80023.1"/>
    </source>
</evidence>
<dbReference type="RefSeq" id="WP_115689274.1">
    <property type="nucleotide sequence ID" value="NZ_CP031417.1"/>
</dbReference>
<accession>A0A345ZSX6</accession>
<sequence length="187" mass="21445">MSRQALPFFADDVSNFARALRRELTQSDQENAAAPSHLTLLNMVARAGGYQNFQHFRAQAMARQQLDHASPGPATEPADFVAVGRLARYFDGEGRLARWPSKYSHRVLCLWVLWSRLEPRRVYTEAEINRALDEQHLFGDYALLRRDLCDESLMTRTVDGREYRRVEQTPPATPLALIRHLAQRLPA</sequence>
<name>A0A345ZSX6_9HYPH</name>
<dbReference type="InterPro" id="IPR018656">
    <property type="entry name" value="DUF2087"/>
</dbReference>
<evidence type="ECO:0000259" key="1">
    <source>
        <dbReference type="Pfam" id="PF09860"/>
    </source>
</evidence>
<protein>
    <submittedName>
        <fullName evidence="2">DUF2087 domain-containing protein</fullName>
    </submittedName>
</protein>
<dbReference type="AlphaFoldDB" id="A0A345ZSX6"/>
<feature type="domain" description="DUF2087" evidence="1">
    <location>
        <begin position="95"/>
        <end position="165"/>
    </location>
</feature>
<dbReference type="Pfam" id="PF09860">
    <property type="entry name" value="DUF2087"/>
    <property type="match status" value="1"/>
</dbReference>
<reference evidence="2 3" key="1">
    <citation type="submission" date="2018-07" db="EMBL/GenBank/DDBJ databases">
        <authorList>
            <person name="Quirk P.G."/>
            <person name="Krulwich T.A."/>
        </authorList>
    </citation>
    <scope>NUCLEOTIDE SEQUENCE [LARGE SCALE GENOMIC DNA]</scope>
    <source>
        <strain evidence="2 3">CC-BB4</strain>
    </source>
</reference>
<dbReference type="Proteomes" id="UP000254889">
    <property type="component" value="Chromosome"/>
</dbReference>
<dbReference type="OrthoDB" id="6867569at2"/>
<proteinExistence type="predicted"/>
<dbReference type="EMBL" id="CP031417">
    <property type="protein sequence ID" value="AXK80023.1"/>
    <property type="molecule type" value="Genomic_DNA"/>
</dbReference>
<organism evidence="2 3">
    <name type="scientific">Pseudolabrys taiwanensis</name>
    <dbReference type="NCBI Taxonomy" id="331696"/>
    <lineage>
        <taxon>Bacteria</taxon>
        <taxon>Pseudomonadati</taxon>
        <taxon>Pseudomonadota</taxon>
        <taxon>Alphaproteobacteria</taxon>
        <taxon>Hyphomicrobiales</taxon>
        <taxon>Xanthobacteraceae</taxon>
        <taxon>Pseudolabrys</taxon>
    </lineage>
</organism>